<dbReference type="InterPro" id="IPR002645">
    <property type="entry name" value="STAS_dom"/>
</dbReference>
<dbReference type="PROSITE" id="PS50801">
    <property type="entry name" value="STAS"/>
    <property type="match status" value="1"/>
</dbReference>
<dbReference type="InterPro" id="IPR001902">
    <property type="entry name" value="SLC26A/SulP_fam"/>
</dbReference>
<feature type="domain" description="STAS" evidence="6">
    <location>
        <begin position="440"/>
        <end position="536"/>
    </location>
</feature>
<feature type="transmembrane region" description="Helical" evidence="5">
    <location>
        <begin position="129"/>
        <end position="151"/>
    </location>
</feature>
<keyword evidence="3 5" id="KW-1133">Transmembrane helix</keyword>
<feature type="transmembrane region" description="Helical" evidence="5">
    <location>
        <begin position="32"/>
        <end position="53"/>
    </location>
</feature>
<keyword evidence="2 5" id="KW-0812">Transmembrane</keyword>
<keyword evidence="8" id="KW-1185">Reference proteome</keyword>
<feature type="transmembrane region" description="Helical" evidence="5">
    <location>
        <begin position="171"/>
        <end position="196"/>
    </location>
</feature>
<gene>
    <name evidence="7" type="ORF">H7F16_12875</name>
</gene>
<feature type="transmembrane region" description="Helical" evidence="5">
    <location>
        <begin position="208"/>
        <end position="234"/>
    </location>
</feature>
<dbReference type="Gene3D" id="3.30.750.24">
    <property type="entry name" value="STAS domain"/>
    <property type="match status" value="1"/>
</dbReference>
<evidence type="ECO:0000256" key="1">
    <source>
        <dbReference type="ARBA" id="ARBA00004141"/>
    </source>
</evidence>
<feature type="transmembrane region" description="Helical" evidence="5">
    <location>
        <begin position="87"/>
        <end position="117"/>
    </location>
</feature>
<evidence type="ECO:0000256" key="5">
    <source>
        <dbReference type="SAM" id="Phobius"/>
    </source>
</evidence>
<dbReference type="CDD" id="cd07042">
    <property type="entry name" value="STAS_SulP_like_sulfate_transporter"/>
    <property type="match status" value="1"/>
</dbReference>
<dbReference type="InterPro" id="IPR011547">
    <property type="entry name" value="SLC26A/SulP_dom"/>
</dbReference>
<dbReference type="AlphaFoldDB" id="A0A842I9W6"/>
<dbReference type="RefSeq" id="WP_185798006.1">
    <property type="nucleotide sequence ID" value="NZ_JACLQD010000003.1"/>
</dbReference>
<evidence type="ECO:0000256" key="2">
    <source>
        <dbReference type="ARBA" id="ARBA00022692"/>
    </source>
</evidence>
<evidence type="ECO:0000313" key="7">
    <source>
        <dbReference type="EMBL" id="MBC2836406.1"/>
    </source>
</evidence>
<dbReference type="Pfam" id="PF00916">
    <property type="entry name" value="Sulfate_transp"/>
    <property type="match status" value="1"/>
</dbReference>
<feature type="transmembrane region" description="Helical" evidence="5">
    <location>
        <begin position="337"/>
        <end position="367"/>
    </location>
</feature>
<evidence type="ECO:0000259" key="6">
    <source>
        <dbReference type="PROSITE" id="PS50801"/>
    </source>
</evidence>
<dbReference type="GO" id="GO:0016020">
    <property type="term" value="C:membrane"/>
    <property type="evidence" value="ECO:0007669"/>
    <property type="project" value="UniProtKB-SubCell"/>
</dbReference>
<proteinExistence type="predicted"/>
<dbReference type="PANTHER" id="PTHR11814">
    <property type="entry name" value="SULFATE TRANSPORTER"/>
    <property type="match status" value="1"/>
</dbReference>
<name>A0A842I9W6_9RHOB</name>
<accession>A0A842I9W6</accession>
<feature type="transmembrane region" description="Helical" evidence="5">
    <location>
        <begin position="60"/>
        <end position="81"/>
    </location>
</feature>
<dbReference type="InterPro" id="IPR036513">
    <property type="entry name" value="STAS_dom_sf"/>
</dbReference>
<dbReference type="EMBL" id="JACLQD010000003">
    <property type="protein sequence ID" value="MBC2836406.1"/>
    <property type="molecule type" value="Genomic_DNA"/>
</dbReference>
<feature type="transmembrane region" description="Helical" evidence="5">
    <location>
        <begin position="254"/>
        <end position="279"/>
    </location>
</feature>
<evidence type="ECO:0000313" key="8">
    <source>
        <dbReference type="Proteomes" id="UP000555411"/>
    </source>
</evidence>
<organism evidence="7 8">
    <name type="scientific">Paragemmobacter straminiformis</name>
    <dbReference type="NCBI Taxonomy" id="2045119"/>
    <lineage>
        <taxon>Bacteria</taxon>
        <taxon>Pseudomonadati</taxon>
        <taxon>Pseudomonadota</taxon>
        <taxon>Alphaproteobacteria</taxon>
        <taxon>Rhodobacterales</taxon>
        <taxon>Paracoccaceae</taxon>
        <taxon>Paragemmobacter</taxon>
    </lineage>
</organism>
<keyword evidence="4 5" id="KW-0472">Membrane</keyword>
<evidence type="ECO:0000256" key="4">
    <source>
        <dbReference type="ARBA" id="ARBA00023136"/>
    </source>
</evidence>
<dbReference type="Proteomes" id="UP000555411">
    <property type="component" value="Unassembled WGS sequence"/>
</dbReference>
<evidence type="ECO:0000256" key="3">
    <source>
        <dbReference type="ARBA" id="ARBA00022989"/>
    </source>
</evidence>
<sequence>MSATGTFSAQFTPKIITVLREGYRFADLRADAIAGLTVAIVALPLSMAIAIASGVGPERGLYTTIVGGFLVSALGGSRFQIGGPAGAFIVLVAACVMKSGLDGLILATFLSGFLLMAAGLLRLGTYVRFIPYPVTVGFTAGIAVIIFSSQIKDLFGLTLTGGEPAEIIAKVQALWAAKGTVTPAACALALGVVAVIQGLKRVRPHWPGMLLAVIAASVIAAVLALPVATIGSKFGELPRVPPAPALPAMDMAKIWAALPFALSFTLLGAIESLLSAVVADGMSGRQHRSNAELVAQGAANIGSALFGGFCVTGTIARTATNVRAGSRGPVSGMLHALFVLAFMLVAAPLAGFIPLAALAGVLAVVAWNMAEKEEAWQLLRSSRADALVLLVTFGLVVFRDLTEGIVVGFALGGLVFISRMSEAAEVEGETPFATDDGERVICRLRGPWFFGAAARLGSVLDRIADRPREFVLDLTDVPMIDSSGVRSFLLLARKMARRGGSLTVVGARPQVAEALRHHGLKARFAADLAALGAPER</sequence>
<comment type="subcellular location">
    <subcellularLocation>
        <location evidence="1">Membrane</location>
        <topology evidence="1">Multi-pass membrane protein</topology>
    </subcellularLocation>
</comment>
<feature type="transmembrane region" description="Helical" evidence="5">
    <location>
        <begin position="387"/>
        <end position="417"/>
    </location>
</feature>
<protein>
    <submittedName>
        <fullName evidence="7">SulP family inorganic anion transporter</fullName>
    </submittedName>
</protein>
<dbReference type="SUPFAM" id="SSF52091">
    <property type="entry name" value="SpoIIaa-like"/>
    <property type="match status" value="1"/>
</dbReference>
<comment type="caution">
    <text evidence="7">The sequence shown here is derived from an EMBL/GenBank/DDBJ whole genome shotgun (WGS) entry which is preliminary data.</text>
</comment>
<dbReference type="GO" id="GO:0055085">
    <property type="term" value="P:transmembrane transport"/>
    <property type="evidence" value="ECO:0007669"/>
    <property type="project" value="InterPro"/>
</dbReference>
<reference evidence="7 8" key="1">
    <citation type="journal article" date="2017" name="Int. J. Syst. Evol. Microbiol.">
        <title>Gemmobacter straminiformis sp. nov., isolated from an artificial fountain.</title>
        <authorList>
            <person name="Kang J.Y."/>
            <person name="Kim M.J."/>
            <person name="Chun J."/>
            <person name="Son K.P."/>
            <person name="Jahng K.Y."/>
        </authorList>
    </citation>
    <scope>NUCLEOTIDE SEQUENCE [LARGE SCALE GENOMIC DNA]</scope>
    <source>
        <strain evidence="7 8">CAM-8</strain>
    </source>
</reference>
<dbReference type="Pfam" id="PF01740">
    <property type="entry name" value="STAS"/>
    <property type="match status" value="1"/>
</dbReference>